<evidence type="ECO:0000313" key="5">
    <source>
        <dbReference type="Proteomes" id="UP001107558"/>
    </source>
</evidence>
<dbReference type="Pfam" id="PF13855">
    <property type="entry name" value="LRR_8"/>
    <property type="match status" value="1"/>
</dbReference>
<keyword evidence="3" id="KW-0732">Signal</keyword>
<gene>
    <name evidence="4" type="ORF">PVAND_017715</name>
</gene>
<dbReference type="Proteomes" id="UP001107558">
    <property type="component" value="Unassembled WGS sequence"/>
</dbReference>
<feature type="signal peptide" evidence="3">
    <location>
        <begin position="1"/>
        <end position="21"/>
    </location>
</feature>
<dbReference type="SMART" id="SM00369">
    <property type="entry name" value="LRR_TYP"/>
    <property type="match status" value="2"/>
</dbReference>
<dbReference type="PROSITE" id="PS51450">
    <property type="entry name" value="LRR"/>
    <property type="match status" value="1"/>
</dbReference>
<dbReference type="EMBL" id="JADBJN010000068">
    <property type="protein sequence ID" value="KAG5666145.1"/>
    <property type="molecule type" value="Genomic_DNA"/>
</dbReference>
<feature type="chain" id="PRO_5039926317" evidence="3">
    <location>
        <begin position="22"/>
        <end position="429"/>
    </location>
</feature>
<dbReference type="OrthoDB" id="7736698at2759"/>
<evidence type="ECO:0000256" key="1">
    <source>
        <dbReference type="ARBA" id="ARBA00022614"/>
    </source>
</evidence>
<comment type="caution">
    <text evidence="4">The sequence shown here is derived from an EMBL/GenBank/DDBJ whole genome shotgun (WGS) entry which is preliminary data.</text>
</comment>
<dbReference type="AlphaFoldDB" id="A0A9J6B8F0"/>
<dbReference type="PANTHER" id="PTHR45712">
    <property type="entry name" value="AGAP008170-PA"/>
    <property type="match status" value="1"/>
</dbReference>
<evidence type="ECO:0000256" key="2">
    <source>
        <dbReference type="ARBA" id="ARBA00022737"/>
    </source>
</evidence>
<evidence type="ECO:0000256" key="3">
    <source>
        <dbReference type="SAM" id="SignalP"/>
    </source>
</evidence>
<keyword evidence="1" id="KW-0433">Leucine-rich repeat</keyword>
<protein>
    <submittedName>
        <fullName evidence="4">Uncharacterized protein</fullName>
    </submittedName>
</protein>
<dbReference type="Gene3D" id="3.80.10.10">
    <property type="entry name" value="Ribonuclease Inhibitor"/>
    <property type="match status" value="1"/>
</dbReference>
<dbReference type="InterPro" id="IPR032675">
    <property type="entry name" value="LRR_dom_sf"/>
</dbReference>
<keyword evidence="5" id="KW-1185">Reference proteome</keyword>
<name>A0A9J6B8F0_POLVA</name>
<sequence length="429" mass="49601">MSNKIIKNFILISLILILVEIQGFFSDQAVVGTRNIEVFTNKTSLTCQKYASQVLCKVGTNIPKNATYEIDKIIINGTLTQKQLENADVIIISRSRVIERLPQKLGNYFTELQGLLANLIGLRVVENSDFSNMTRLKTLNLADNKIESLPYNVFYNLTSLEILFLDNNTIHKIFPSVLSKCPKLTFFSVQFNQMNEVDDLFLENFNLQTALFGNNNISNINLTFSNHTKLINVDFRKNSQICKKCSDLLSRELRRKRERTCSATKYQDAKRYQEVFQTCIFDVTKRNKTILPEFNNCTTNLKTNEKEITKTFENCVDHSNGLSTFDDKQKQFSSCLYIRLDDGNKMRENFEKCIEVIEANNESFKTLVSECITIKNKAKENVREEYERCTFCKVDLDPTELAKCSMQYTGGDLDKFKRELNHFFPHTDL</sequence>
<dbReference type="InterPro" id="IPR001611">
    <property type="entry name" value="Leu-rich_rpt"/>
</dbReference>
<dbReference type="InterPro" id="IPR050333">
    <property type="entry name" value="SLRP"/>
</dbReference>
<dbReference type="InterPro" id="IPR003591">
    <property type="entry name" value="Leu-rich_rpt_typical-subtyp"/>
</dbReference>
<dbReference type="SUPFAM" id="SSF52058">
    <property type="entry name" value="L domain-like"/>
    <property type="match status" value="1"/>
</dbReference>
<keyword evidence="2" id="KW-0677">Repeat</keyword>
<organism evidence="4 5">
    <name type="scientific">Polypedilum vanderplanki</name>
    <name type="common">Sleeping chironomid midge</name>
    <dbReference type="NCBI Taxonomy" id="319348"/>
    <lineage>
        <taxon>Eukaryota</taxon>
        <taxon>Metazoa</taxon>
        <taxon>Ecdysozoa</taxon>
        <taxon>Arthropoda</taxon>
        <taxon>Hexapoda</taxon>
        <taxon>Insecta</taxon>
        <taxon>Pterygota</taxon>
        <taxon>Neoptera</taxon>
        <taxon>Endopterygota</taxon>
        <taxon>Diptera</taxon>
        <taxon>Nematocera</taxon>
        <taxon>Chironomoidea</taxon>
        <taxon>Chironomidae</taxon>
        <taxon>Chironominae</taxon>
        <taxon>Polypedilum</taxon>
        <taxon>Polypedilum</taxon>
    </lineage>
</organism>
<accession>A0A9J6B8F0</accession>
<proteinExistence type="predicted"/>
<reference evidence="4" key="1">
    <citation type="submission" date="2021-03" db="EMBL/GenBank/DDBJ databases">
        <title>Chromosome level genome of the anhydrobiotic midge Polypedilum vanderplanki.</title>
        <authorList>
            <person name="Yoshida Y."/>
            <person name="Kikawada T."/>
            <person name="Gusev O."/>
        </authorList>
    </citation>
    <scope>NUCLEOTIDE SEQUENCE</scope>
    <source>
        <strain evidence="4">NIAS01</strain>
        <tissue evidence="4">Whole body or cell culture</tissue>
    </source>
</reference>
<dbReference type="GO" id="GO:0005615">
    <property type="term" value="C:extracellular space"/>
    <property type="evidence" value="ECO:0007669"/>
    <property type="project" value="TreeGrafter"/>
</dbReference>
<evidence type="ECO:0000313" key="4">
    <source>
        <dbReference type="EMBL" id="KAG5666145.1"/>
    </source>
</evidence>
<dbReference type="PANTHER" id="PTHR45712:SF22">
    <property type="entry name" value="INSULIN-LIKE GROWTH FACTOR-BINDING PROTEIN COMPLEX ACID LABILE SUBUNIT"/>
    <property type="match status" value="1"/>
</dbReference>